<accession>A0A654LWB9</accession>
<dbReference type="RefSeq" id="WP_196817957.1">
    <property type="nucleotide sequence ID" value="NZ_CP012850.1"/>
</dbReference>
<organism evidence="1 2">
    <name type="scientific">Candidatus Nitrosocosmicus oleophilus</name>
    <dbReference type="NCBI Taxonomy" id="1353260"/>
    <lineage>
        <taxon>Archaea</taxon>
        <taxon>Nitrososphaerota</taxon>
        <taxon>Nitrososphaeria</taxon>
        <taxon>Nitrososphaerales</taxon>
        <taxon>Nitrososphaeraceae</taxon>
        <taxon>Candidatus Nitrosocosmicus</taxon>
    </lineage>
</organism>
<protein>
    <submittedName>
        <fullName evidence="1">Uncharacterized protein</fullName>
    </submittedName>
</protein>
<sequence length="66" mass="7532">MGLIIYEHIVYLGNIATAATYESMTTVDRDLATQEPSMKRGVDLKSWQKLLHVLRMITFLLPQVIP</sequence>
<dbReference type="GeneID" id="60421373"/>
<gene>
    <name evidence="1" type="ORF">NMY3_01301</name>
</gene>
<dbReference type="Proteomes" id="UP000058925">
    <property type="component" value="Chromosome"/>
</dbReference>
<proteinExistence type="predicted"/>
<reference evidence="2" key="1">
    <citation type="submission" date="2015-10" db="EMBL/GenBank/DDBJ databases">
        <title>Niche specialization of a soil ammonia-oxidizing archaeon, Candidatus Nitrosocosmicus oleophilus.</title>
        <authorList>
            <person name="Jung M.-Y."/>
            <person name="Rhee S.-K."/>
        </authorList>
    </citation>
    <scope>NUCLEOTIDE SEQUENCE [LARGE SCALE GENOMIC DNA]</scope>
    <source>
        <strain evidence="2">MY3</strain>
    </source>
</reference>
<evidence type="ECO:0000313" key="2">
    <source>
        <dbReference type="Proteomes" id="UP000058925"/>
    </source>
</evidence>
<dbReference type="EMBL" id="CP012850">
    <property type="protein sequence ID" value="ALI35505.1"/>
    <property type="molecule type" value="Genomic_DNA"/>
</dbReference>
<keyword evidence="2" id="KW-1185">Reference proteome</keyword>
<name>A0A654LWB9_9ARCH</name>
<evidence type="ECO:0000313" key="1">
    <source>
        <dbReference type="EMBL" id="ALI35505.1"/>
    </source>
</evidence>
<dbReference type="AlphaFoldDB" id="A0A654LWB9"/>
<dbReference type="KEGG" id="taa:NMY3_01301"/>